<dbReference type="RefSeq" id="WP_186860039.1">
    <property type="nucleotide sequence ID" value="NZ_JACOOO010000016.1"/>
</dbReference>
<dbReference type="Gene3D" id="3.40.50.720">
    <property type="entry name" value="NAD(P)-binding Rossmann-like Domain"/>
    <property type="match status" value="1"/>
</dbReference>
<feature type="active site" description="Nucleophile" evidence="8">
    <location>
        <position position="50"/>
    </location>
</feature>
<dbReference type="Pfam" id="PF00745">
    <property type="entry name" value="GlutR_dimer"/>
    <property type="match status" value="1"/>
</dbReference>
<dbReference type="PANTHER" id="PTHR43013">
    <property type="entry name" value="GLUTAMYL-TRNA REDUCTASE"/>
    <property type="match status" value="1"/>
</dbReference>
<dbReference type="PANTHER" id="PTHR43013:SF1">
    <property type="entry name" value="GLUTAMYL-TRNA REDUCTASE"/>
    <property type="match status" value="1"/>
</dbReference>
<comment type="miscellaneous">
    <text evidence="8">During catalysis, the active site Cys acts as a nucleophile attacking the alpha-carbonyl group of tRNA-bound glutamate with the formation of a thioester intermediate between enzyme and glutamate, and the concomitant release of tRNA(Glu). The thioester intermediate is finally reduced by direct hydride transfer from NADPH, to form the product GSA.</text>
</comment>
<evidence type="ECO:0000313" key="14">
    <source>
        <dbReference type="Proteomes" id="UP000596929"/>
    </source>
</evidence>
<keyword evidence="14" id="KW-1185">Reference proteome</keyword>
<evidence type="ECO:0000313" key="13">
    <source>
        <dbReference type="EMBL" id="MBC5629255.1"/>
    </source>
</evidence>
<feature type="binding site" evidence="8">
    <location>
        <begin position="49"/>
        <end position="52"/>
    </location>
    <ligand>
        <name>substrate</name>
    </ligand>
</feature>
<dbReference type="InterPro" id="IPR036343">
    <property type="entry name" value="GluRdtase_N_sf"/>
</dbReference>
<dbReference type="EMBL" id="JACOOO010000016">
    <property type="protein sequence ID" value="MBC5629255.1"/>
    <property type="molecule type" value="Genomic_DNA"/>
</dbReference>
<evidence type="ECO:0000256" key="8">
    <source>
        <dbReference type="HAMAP-Rule" id="MF_00087"/>
    </source>
</evidence>
<dbReference type="GO" id="GO:0008883">
    <property type="term" value="F:glutamyl-tRNA reductase activity"/>
    <property type="evidence" value="ECO:0007669"/>
    <property type="project" value="UniProtKB-EC"/>
</dbReference>
<dbReference type="InterPro" id="IPR015895">
    <property type="entry name" value="4pyrrol_synth_GluRdtase_N"/>
</dbReference>
<dbReference type="Proteomes" id="UP000596929">
    <property type="component" value="Unassembled WGS sequence"/>
</dbReference>
<sequence>MDIYMTGINYSNAELEYREMFSLTLEDQSKIAKKLINSGMAKGCIFLSTCNRTELWVSGNTPLAIDFFINEVLERYEVNLLIKKDIEKRFVLRQGEEAVDYLLELACGIHSQIFGEDQILTQLKVATDNARENGYVDSILETLFRTAVTGAKKVKTEIVLTNKNRSLPETIISQLEERYSSLKDKSCLVIGNGEMGRLMASHLVKAGAKVEMTLRQYKKKQAIIPHGSGVVLYEERYNGIEEKEFIFSATRSPHYTMKFEELKTLLNRDKNYHFIDMALPRDIDPRIKELNNVTLLHIDDFGVRAECADEDLESAREILLEYKQDFINWYHIRTLAPKVNEISEVVGELTDCKLTKVYKNINISEDDKGFLQSSVQAAAKKAVSKIIFGLRENMEIEQYNQLLQALELTAKNSR</sequence>
<evidence type="ECO:0000259" key="12">
    <source>
        <dbReference type="Pfam" id="PF05201"/>
    </source>
</evidence>
<dbReference type="InterPro" id="IPR018214">
    <property type="entry name" value="GluRdtase_CS"/>
</dbReference>
<dbReference type="InterPro" id="IPR015896">
    <property type="entry name" value="4pyrrol_synth_GluRdtase_dimer"/>
</dbReference>
<evidence type="ECO:0000256" key="3">
    <source>
        <dbReference type="ARBA" id="ARBA00012970"/>
    </source>
</evidence>
<accession>A0ABR7DDU4</accession>
<feature type="domain" description="Glutamyl-tRNA reductase N-terminal" evidence="12">
    <location>
        <begin position="7"/>
        <end position="157"/>
    </location>
</feature>
<gene>
    <name evidence="8 13" type="primary">hemA</name>
    <name evidence="13" type="ORF">H8S20_10145</name>
</gene>
<evidence type="ECO:0000256" key="1">
    <source>
        <dbReference type="ARBA" id="ARBA00005059"/>
    </source>
</evidence>
<dbReference type="InterPro" id="IPR036291">
    <property type="entry name" value="NAD(P)-bd_dom_sf"/>
</dbReference>
<dbReference type="PROSITE" id="PS00747">
    <property type="entry name" value="GLUTR"/>
    <property type="match status" value="1"/>
</dbReference>
<feature type="binding site" evidence="8">
    <location>
        <begin position="116"/>
        <end position="118"/>
    </location>
    <ligand>
        <name>substrate</name>
    </ligand>
</feature>
<dbReference type="EC" id="1.2.1.70" evidence="3 8"/>
<comment type="catalytic activity">
    <reaction evidence="7 8 9">
        <text>(S)-4-amino-5-oxopentanoate + tRNA(Glu) + NADP(+) = L-glutamyl-tRNA(Glu) + NADPH + H(+)</text>
        <dbReference type="Rhea" id="RHEA:12344"/>
        <dbReference type="Rhea" id="RHEA-COMP:9663"/>
        <dbReference type="Rhea" id="RHEA-COMP:9680"/>
        <dbReference type="ChEBI" id="CHEBI:15378"/>
        <dbReference type="ChEBI" id="CHEBI:57501"/>
        <dbReference type="ChEBI" id="CHEBI:57783"/>
        <dbReference type="ChEBI" id="CHEBI:58349"/>
        <dbReference type="ChEBI" id="CHEBI:78442"/>
        <dbReference type="ChEBI" id="CHEBI:78520"/>
        <dbReference type="EC" id="1.2.1.70"/>
    </reaction>
</comment>
<feature type="domain" description="Tetrapyrrole biosynthesis glutamyl-tRNA reductase dimerisation" evidence="10">
    <location>
        <begin position="315"/>
        <end position="406"/>
    </location>
</feature>
<keyword evidence="4 8" id="KW-0521">NADP</keyword>
<evidence type="ECO:0000256" key="2">
    <source>
        <dbReference type="ARBA" id="ARBA00005916"/>
    </source>
</evidence>
<feature type="binding site" evidence="8">
    <location>
        <begin position="191"/>
        <end position="196"/>
    </location>
    <ligand>
        <name>NADP(+)</name>
        <dbReference type="ChEBI" id="CHEBI:58349"/>
    </ligand>
</feature>
<feature type="binding site" evidence="8">
    <location>
        <position position="122"/>
    </location>
    <ligand>
        <name>substrate</name>
    </ligand>
</feature>
<dbReference type="SUPFAM" id="SSF69742">
    <property type="entry name" value="Glutamyl tRNA-reductase catalytic, N-terminal domain"/>
    <property type="match status" value="1"/>
</dbReference>
<evidence type="ECO:0000259" key="10">
    <source>
        <dbReference type="Pfam" id="PF00745"/>
    </source>
</evidence>
<dbReference type="InterPro" id="IPR000343">
    <property type="entry name" value="4pyrrol_synth_GluRdtase"/>
</dbReference>
<name>A0ABR7DDU4_9CLOT</name>
<comment type="domain">
    <text evidence="8">Possesses an unusual extended V-shaped dimeric structure with each monomer consisting of three distinct domains arranged along a curved 'spinal' alpha-helix. The N-terminal catalytic domain specifically recognizes the glutamate moiety of the substrate. The second domain is the NADPH-binding domain, and the third C-terminal domain is responsible for dimerization.</text>
</comment>
<evidence type="ECO:0000256" key="5">
    <source>
        <dbReference type="ARBA" id="ARBA00023002"/>
    </source>
</evidence>
<dbReference type="HAMAP" id="MF_00087">
    <property type="entry name" value="Glu_tRNA_reductase"/>
    <property type="match status" value="1"/>
</dbReference>
<keyword evidence="6 8" id="KW-0627">Porphyrin biosynthesis</keyword>
<reference evidence="13 14" key="1">
    <citation type="submission" date="2020-08" db="EMBL/GenBank/DDBJ databases">
        <title>Genome public.</title>
        <authorList>
            <person name="Liu C."/>
            <person name="Sun Q."/>
        </authorList>
    </citation>
    <scope>NUCLEOTIDE SEQUENCE [LARGE SCALE GENOMIC DNA]</scope>
    <source>
        <strain evidence="13 14">NSJ-6</strain>
    </source>
</reference>
<protein>
    <recommendedName>
        <fullName evidence="3 8">Glutamyl-tRNA reductase</fullName>
        <shortName evidence="8">GluTR</shortName>
        <ecNumber evidence="3 8">1.2.1.70</ecNumber>
    </recommendedName>
</protein>
<dbReference type="Gene3D" id="3.30.460.30">
    <property type="entry name" value="Glutamyl-tRNA reductase, N-terminal domain"/>
    <property type="match status" value="1"/>
</dbReference>
<evidence type="ECO:0000259" key="11">
    <source>
        <dbReference type="Pfam" id="PF01488"/>
    </source>
</evidence>
<organism evidence="13 14">
    <name type="scientific">Clostridium hominis</name>
    <dbReference type="NCBI Taxonomy" id="2763036"/>
    <lineage>
        <taxon>Bacteria</taxon>
        <taxon>Bacillati</taxon>
        <taxon>Bacillota</taxon>
        <taxon>Clostridia</taxon>
        <taxon>Eubacteriales</taxon>
        <taxon>Clostridiaceae</taxon>
        <taxon>Clostridium</taxon>
    </lineage>
</organism>
<dbReference type="SUPFAM" id="SSF51735">
    <property type="entry name" value="NAD(P)-binding Rossmann-fold domains"/>
    <property type="match status" value="1"/>
</dbReference>
<evidence type="ECO:0000256" key="6">
    <source>
        <dbReference type="ARBA" id="ARBA00023244"/>
    </source>
</evidence>
<keyword evidence="5 8" id="KW-0560">Oxidoreductase</keyword>
<evidence type="ECO:0000256" key="9">
    <source>
        <dbReference type="RuleBase" id="RU000584"/>
    </source>
</evidence>
<dbReference type="Pfam" id="PF05201">
    <property type="entry name" value="GlutR_N"/>
    <property type="match status" value="1"/>
</dbReference>
<feature type="domain" description="Quinate/shikimate 5-dehydrogenase/glutamyl-tRNA reductase" evidence="11">
    <location>
        <begin position="176"/>
        <end position="301"/>
    </location>
</feature>
<comment type="subunit">
    <text evidence="8">Homodimer.</text>
</comment>
<evidence type="ECO:0000256" key="4">
    <source>
        <dbReference type="ARBA" id="ARBA00022857"/>
    </source>
</evidence>
<dbReference type="NCBIfam" id="TIGR01035">
    <property type="entry name" value="hemA"/>
    <property type="match status" value="1"/>
</dbReference>
<evidence type="ECO:0000256" key="7">
    <source>
        <dbReference type="ARBA" id="ARBA00047464"/>
    </source>
</evidence>
<dbReference type="Pfam" id="PF01488">
    <property type="entry name" value="Shikimate_DH"/>
    <property type="match status" value="1"/>
</dbReference>
<comment type="function">
    <text evidence="8">Catalyzes the NADPH-dependent reduction of glutamyl-tRNA(Glu) to glutamate 1-semialdehyde (GSA).</text>
</comment>
<comment type="caution">
    <text evidence="8">Lacks conserved residue(s) required for the propagation of feature annotation.</text>
</comment>
<dbReference type="InterPro" id="IPR006151">
    <property type="entry name" value="Shikm_DH/Glu-tRNA_Rdtase"/>
</dbReference>
<feature type="binding site" evidence="8">
    <location>
        <position position="111"/>
    </location>
    <ligand>
        <name>substrate</name>
    </ligand>
</feature>
<comment type="similarity">
    <text evidence="2 8 9">Belongs to the glutamyl-tRNA reductase family.</text>
</comment>
<dbReference type="PIRSF" id="PIRSF000445">
    <property type="entry name" value="4pyrrol_synth_GluRdtase"/>
    <property type="match status" value="1"/>
</dbReference>
<proteinExistence type="inferred from homology"/>
<comment type="pathway">
    <text evidence="1 8 9">Porphyrin-containing compound metabolism; protoporphyrin-IX biosynthesis; 5-aminolevulinate from L-glutamyl-tRNA(Glu): step 1/2.</text>
</comment>
<comment type="caution">
    <text evidence="13">The sequence shown here is derived from an EMBL/GenBank/DDBJ whole genome shotgun (WGS) entry which is preliminary data.</text>
</comment>